<feature type="domain" description="Arrestin C-terminal-like" evidence="4">
    <location>
        <begin position="202"/>
        <end position="358"/>
    </location>
</feature>
<dbReference type="FunFam" id="2.60.40.840:FF:000003">
    <property type="entry name" value="Kurtz arrestin"/>
    <property type="match status" value="1"/>
</dbReference>
<reference evidence="5 6" key="1">
    <citation type="submission" date="2016-03" db="EMBL/GenBank/DDBJ databases">
        <title>Trachymyrmex septentrionalis WGS genome.</title>
        <authorList>
            <person name="Nygaard S."/>
            <person name="Hu H."/>
            <person name="Boomsma J."/>
            <person name="Zhang G."/>
        </authorList>
    </citation>
    <scope>NUCLEOTIDE SEQUENCE [LARGE SCALE GENOMIC DNA]</scope>
    <source>
        <strain evidence="5">Tsep2-gDNA-1</strain>
        <tissue evidence="5">Whole body</tissue>
    </source>
</reference>
<dbReference type="PANTHER" id="PTHR11792:SF17">
    <property type="entry name" value="KURTZ ARRESTIN"/>
    <property type="match status" value="1"/>
</dbReference>
<dbReference type="Proteomes" id="UP000078541">
    <property type="component" value="Unassembled WGS sequence"/>
</dbReference>
<keyword evidence="6" id="KW-1185">Reference proteome</keyword>
<dbReference type="InterPro" id="IPR011021">
    <property type="entry name" value="Arrestin-like_N"/>
</dbReference>
<evidence type="ECO:0000313" key="5">
    <source>
        <dbReference type="EMBL" id="KYN38147.1"/>
    </source>
</evidence>
<dbReference type="FunFam" id="2.60.40.640:FF:000025">
    <property type="entry name" value="Putative Beta-arrestin-2"/>
    <property type="match status" value="1"/>
</dbReference>
<evidence type="ECO:0000256" key="1">
    <source>
        <dbReference type="ARBA" id="ARBA00005298"/>
    </source>
</evidence>
<dbReference type="EMBL" id="KQ981676">
    <property type="protein sequence ID" value="KYN38147.1"/>
    <property type="molecule type" value="Genomic_DNA"/>
</dbReference>
<dbReference type="InterPro" id="IPR011022">
    <property type="entry name" value="Arrestin_C-like"/>
</dbReference>
<evidence type="ECO:0000313" key="6">
    <source>
        <dbReference type="Proteomes" id="UP000078541"/>
    </source>
</evidence>
<dbReference type="GO" id="GO:0002031">
    <property type="term" value="P:G protein-coupled receptor internalization"/>
    <property type="evidence" value="ECO:0007669"/>
    <property type="project" value="TreeGrafter"/>
</dbReference>
<dbReference type="SUPFAM" id="SSF81296">
    <property type="entry name" value="E set domains"/>
    <property type="match status" value="2"/>
</dbReference>
<organism evidence="5 6">
    <name type="scientific">Trachymyrmex septentrionalis</name>
    <dbReference type="NCBI Taxonomy" id="34720"/>
    <lineage>
        <taxon>Eukaryota</taxon>
        <taxon>Metazoa</taxon>
        <taxon>Ecdysozoa</taxon>
        <taxon>Arthropoda</taxon>
        <taxon>Hexapoda</taxon>
        <taxon>Insecta</taxon>
        <taxon>Pterygota</taxon>
        <taxon>Neoptera</taxon>
        <taxon>Endopterygota</taxon>
        <taxon>Hymenoptera</taxon>
        <taxon>Apocrita</taxon>
        <taxon>Aculeata</taxon>
        <taxon>Formicoidea</taxon>
        <taxon>Formicidae</taxon>
        <taxon>Myrmicinae</taxon>
        <taxon>Trachymyrmex</taxon>
    </lineage>
</organism>
<accession>A0A151JVY0</accession>
<evidence type="ECO:0000256" key="3">
    <source>
        <dbReference type="SAM" id="MobiDB-lite"/>
    </source>
</evidence>
<dbReference type="PANTHER" id="PTHR11792">
    <property type="entry name" value="ARRESTIN"/>
    <property type="match status" value="1"/>
</dbReference>
<dbReference type="InterPro" id="IPR014756">
    <property type="entry name" value="Ig_E-set"/>
</dbReference>
<dbReference type="Gene3D" id="2.60.40.640">
    <property type="match status" value="1"/>
</dbReference>
<dbReference type="PRINTS" id="PR00309">
    <property type="entry name" value="ARRESTIN"/>
</dbReference>
<dbReference type="InterPro" id="IPR014753">
    <property type="entry name" value="Arrestin_N"/>
</dbReference>
<proteinExistence type="inferred from homology"/>
<feature type="region of interest" description="Disordered" evidence="3">
    <location>
        <begin position="357"/>
        <end position="383"/>
    </location>
</feature>
<protein>
    <submittedName>
        <fullName evidence="5">Beta-arrestin-1</fullName>
    </submittedName>
</protein>
<dbReference type="Pfam" id="PF00339">
    <property type="entry name" value="Arrestin_N"/>
    <property type="match status" value="1"/>
</dbReference>
<dbReference type="SMART" id="SM01017">
    <property type="entry name" value="Arrestin_C"/>
    <property type="match status" value="1"/>
</dbReference>
<dbReference type="Gene3D" id="2.60.40.840">
    <property type="match status" value="1"/>
</dbReference>
<keyword evidence="2" id="KW-0716">Sensory transduction</keyword>
<dbReference type="Pfam" id="PF02752">
    <property type="entry name" value="Arrestin_C"/>
    <property type="match status" value="1"/>
</dbReference>
<sequence length="416" mass="46318">MDTVDSVNKRQATRVFKKSSLNGKITVYLGKRDFVDHITHVDPIDGVVLIDPDYIKDRKVFGHVLAAFKYGREDLDVLGLTFRKDLYLAAEQIYPVLQGTQPPRELTRLQERLIKKLGNNAYPFYFELPPHCPASVTLQPAPGDTGKPCGVDYELKAFVGETQDDKPHKRSCVRLAIRKIMYAPSKQGEQPSVEVSKEFMMSPNKLHLEASLDKELYHHGENIAVNVHIANNSNRTVKKIKVSVRQFADICLFSTAQYKCTVAEAESDIGVAPGFTLSKVFSLRPTLAENKDKRGLALDGQLKHEDTNLASSTIVVDPAQRENLGIIVQYKVKVKLCLGALGGELVAELPFILMHPKPEEEEPVPSTARPSPTHKTDSGEVSLDTNLIQLDTEADGDDDIIFEDFARLRLKGETEA</sequence>
<dbReference type="GO" id="GO:0005737">
    <property type="term" value="C:cytoplasm"/>
    <property type="evidence" value="ECO:0007669"/>
    <property type="project" value="TreeGrafter"/>
</dbReference>
<evidence type="ECO:0000256" key="2">
    <source>
        <dbReference type="ARBA" id="ARBA00022606"/>
    </source>
</evidence>
<dbReference type="AlphaFoldDB" id="A0A151JVY0"/>
<evidence type="ECO:0000259" key="4">
    <source>
        <dbReference type="SMART" id="SM01017"/>
    </source>
</evidence>
<gene>
    <name evidence="5" type="ORF">ALC56_07477</name>
</gene>
<dbReference type="InterPro" id="IPR014752">
    <property type="entry name" value="Arrestin-like_C"/>
</dbReference>
<name>A0A151JVY0_9HYME</name>
<dbReference type="GO" id="GO:0007165">
    <property type="term" value="P:signal transduction"/>
    <property type="evidence" value="ECO:0007669"/>
    <property type="project" value="InterPro"/>
</dbReference>
<dbReference type="InterPro" id="IPR000698">
    <property type="entry name" value="Arrestin"/>
</dbReference>
<dbReference type="GO" id="GO:0001664">
    <property type="term" value="F:G protein-coupled receptor binding"/>
    <property type="evidence" value="ECO:0007669"/>
    <property type="project" value="TreeGrafter"/>
</dbReference>
<comment type="similarity">
    <text evidence="1">Belongs to the arrestin family.</text>
</comment>
<dbReference type="STRING" id="34720.A0A151JVY0"/>